<dbReference type="PANTHER" id="PTHR20974:SF0">
    <property type="entry name" value="UPF0585 PROTEIN CG18661"/>
    <property type="match status" value="1"/>
</dbReference>
<reference evidence="1 3" key="1">
    <citation type="submission" date="2024-02" db="EMBL/GenBank/DDBJ databases">
        <title>Lysobacter Genome Sequencing and Mining.</title>
        <authorList>
            <person name="Bierman J."/>
            <person name="Walker M.C."/>
        </authorList>
    </citation>
    <scope>NUCLEOTIDE SEQUENCE [LARGE SCALE GENOMIC DNA]</scope>
    <source>
        <strain evidence="1 3">PB6250</strain>
    </source>
</reference>
<evidence type="ECO:0000313" key="1">
    <source>
        <dbReference type="EMBL" id="MEI2457278.1"/>
    </source>
</evidence>
<evidence type="ECO:0000313" key="2">
    <source>
        <dbReference type="EMBL" id="XCO76257.1"/>
    </source>
</evidence>
<keyword evidence="3" id="KW-1185">Reference proteome</keyword>
<evidence type="ECO:0000313" key="3">
    <source>
        <dbReference type="Proteomes" id="UP001387215"/>
    </source>
</evidence>
<protein>
    <submittedName>
        <fullName evidence="2">DUF938 domain-containing protein</fullName>
    </submittedName>
</protein>
<name>A0AAU8MVA9_9GAMM</name>
<dbReference type="PANTHER" id="PTHR20974">
    <property type="entry name" value="UPF0585 PROTEIN CG18661"/>
    <property type="match status" value="1"/>
</dbReference>
<accession>A0AAU8MVA9</accession>
<dbReference type="Proteomes" id="UP001387215">
    <property type="component" value="Unassembled WGS sequence"/>
</dbReference>
<organism evidence="2">
    <name type="scientific">Lysobacter firmicutimachus</name>
    <dbReference type="NCBI Taxonomy" id="1792846"/>
    <lineage>
        <taxon>Bacteria</taxon>
        <taxon>Pseudomonadati</taxon>
        <taxon>Pseudomonadota</taxon>
        <taxon>Gammaproteobacteria</taxon>
        <taxon>Lysobacterales</taxon>
        <taxon>Lysobacteraceae</taxon>
        <taxon>Lysobacter</taxon>
    </lineage>
</organism>
<dbReference type="InterPro" id="IPR029063">
    <property type="entry name" value="SAM-dependent_MTases_sf"/>
</dbReference>
<dbReference type="SUPFAM" id="SSF53335">
    <property type="entry name" value="S-adenosyl-L-methionine-dependent methyltransferases"/>
    <property type="match status" value="1"/>
</dbReference>
<sequence length="214" mass="22834">MPGRPHSPACERNREPILAVLRECFADRREVLEIGSGTGQHAVHFAAAMPWLRWQCSDRAEHLPGIRLWLDEAGLANTPAPIALEAVAGSATGLVPLPAPPPAADRRGPGFDAAFSANTLHIMSWPQVEALFAGLAAVLAAQATVAVYGPFNYQGRYTSDSNREFDAWLKARDPASGLRDAEAVDALAAGHGLALAADLAMPANNRCRVWRRGA</sequence>
<dbReference type="EMBL" id="JBANDL010000002">
    <property type="protein sequence ID" value="MEI2457278.1"/>
    <property type="molecule type" value="Genomic_DNA"/>
</dbReference>
<proteinExistence type="predicted"/>
<dbReference type="AlphaFoldDB" id="A0AAU8MVA9"/>
<gene>
    <name evidence="2" type="ORF">ABU614_05560</name>
    <name evidence="1" type="ORF">V2J18_21720</name>
</gene>
<dbReference type="EMBL" id="CP159925">
    <property type="protein sequence ID" value="XCO76257.1"/>
    <property type="molecule type" value="Genomic_DNA"/>
</dbReference>
<dbReference type="RefSeq" id="WP_336132871.1">
    <property type="nucleotide sequence ID" value="NZ_CP159925.1"/>
</dbReference>
<dbReference type="Pfam" id="PF06080">
    <property type="entry name" value="DUF938"/>
    <property type="match status" value="1"/>
</dbReference>
<dbReference type="Gene3D" id="3.40.50.150">
    <property type="entry name" value="Vaccinia Virus protein VP39"/>
    <property type="match status" value="1"/>
</dbReference>
<dbReference type="InterPro" id="IPR010342">
    <property type="entry name" value="DUF938"/>
</dbReference>
<reference evidence="2" key="2">
    <citation type="submission" date="2024-06" db="EMBL/GenBank/DDBJ databases">
        <authorList>
            <person name="Li S."/>
        </authorList>
    </citation>
    <scope>NUCLEOTIDE SEQUENCE</scope>
    <source>
        <strain evidence="2">SR10</strain>
    </source>
</reference>